<dbReference type="PANTHER" id="PTHR11567">
    <property type="entry name" value="ACID PHOSPHATASE-RELATED"/>
    <property type="match status" value="1"/>
</dbReference>
<evidence type="ECO:0000256" key="1">
    <source>
        <dbReference type="ARBA" id="ARBA00000032"/>
    </source>
</evidence>
<proteinExistence type="predicted"/>
<evidence type="ECO:0000256" key="2">
    <source>
        <dbReference type="ARBA" id="ARBA00012646"/>
    </source>
</evidence>
<keyword evidence="4" id="KW-0378">Hydrolase</keyword>
<evidence type="ECO:0000256" key="3">
    <source>
        <dbReference type="ARBA" id="ARBA00022729"/>
    </source>
</evidence>
<organism evidence="7 8">
    <name type="scientific">Hermetia illucens</name>
    <name type="common">Black soldier fly</name>
    <dbReference type="NCBI Taxonomy" id="343691"/>
    <lineage>
        <taxon>Eukaryota</taxon>
        <taxon>Metazoa</taxon>
        <taxon>Ecdysozoa</taxon>
        <taxon>Arthropoda</taxon>
        <taxon>Hexapoda</taxon>
        <taxon>Insecta</taxon>
        <taxon>Pterygota</taxon>
        <taxon>Neoptera</taxon>
        <taxon>Endopterygota</taxon>
        <taxon>Diptera</taxon>
        <taxon>Brachycera</taxon>
        <taxon>Stratiomyomorpha</taxon>
        <taxon>Stratiomyidae</taxon>
        <taxon>Hermetiinae</taxon>
        <taxon>Hermetia</taxon>
    </lineage>
</organism>
<dbReference type="AlphaFoldDB" id="A0A7R8UPY8"/>
<dbReference type="Proteomes" id="UP000594454">
    <property type="component" value="Chromosome 3"/>
</dbReference>
<reference evidence="7 8" key="1">
    <citation type="submission" date="2020-11" db="EMBL/GenBank/DDBJ databases">
        <authorList>
            <person name="Wallbank WR R."/>
            <person name="Pardo Diaz C."/>
            <person name="Kozak K."/>
            <person name="Martin S."/>
            <person name="Jiggins C."/>
            <person name="Moest M."/>
            <person name="Warren A I."/>
            <person name="Generalovic N T."/>
            <person name="Byers J.R.P. K."/>
            <person name="Montejo-Kovacevich G."/>
            <person name="Yen C E."/>
        </authorList>
    </citation>
    <scope>NUCLEOTIDE SEQUENCE [LARGE SCALE GENOMIC DNA]</scope>
</reference>
<evidence type="ECO:0000256" key="5">
    <source>
        <dbReference type="ARBA" id="ARBA00023157"/>
    </source>
</evidence>
<dbReference type="GO" id="GO:0003993">
    <property type="term" value="F:acid phosphatase activity"/>
    <property type="evidence" value="ECO:0007669"/>
    <property type="project" value="UniProtKB-EC"/>
</dbReference>
<comment type="catalytic activity">
    <reaction evidence="1">
        <text>a phosphate monoester + H2O = an alcohol + phosphate</text>
        <dbReference type="Rhea" id="RHEA:15017"/>
        <dbReference type="ChEBI" id="CHEBI:15377"/>
        <dbReference type="ChEBI" id="CHEBI:30879"/>
        <dbReference type="ChEBI" id="CHEBI:43474"/>
        <dbReference type="ChEBI" id="CHEBI:67140"/>
        <dbReference type="EC" id="3.1.3.2"/>
    </reaction>
</comment>
<protein>
    <recommendedName>
        <fullName evidence="2">acid phosphatase</fullName>
        <ecNumber evidence="2">3.1.3.2</ecNumber>
    </recommendedName>
</protein>
<accession>A0A7R8UPY8</accession>
<dbReference type="PANTHER" id="PTHR11567:SF211">
    <property type="entry name" value="PROSTATIC ACID PHOSPHATASE"/>
    <property type="match status" value="1"/>
</dbReference>
<dbReference type="EMBL" id="LR899011">
    <property type="protein sequence ID" value="CAD7084861.1"/>
    <property type="molecule type" value="Genomic_DNA"/>
</dbReference>
<evidence type="ECO:0000313" key="7">
    <source>
        <dbReference type="EMBL" id="CAD7084861.1"/>
    </source>
</evidence>
<keyword evidence="6" id="KW-0325">Glycoprotein</keyword>
<keyword evidence="5" id="KW-1015">Disulfide bond</keyword>
<dbReference type="EC" id="3.1.3.2" evidence="2"/>
<evidence type="ECO:0000256" key="6">
    <source>
        <dbReference type="ARBA" id="ARBA00023180"/>
    </source>
</evidence>
<dbReference type="SUPFAM" id="SSF53254">
    <property type="entry name" value="Phosphoglycerate mutase-like"/>
    <property type="match status" value="1"/>
</dbReference>
<evidence type="ECO:0000256" key="4">
    <source>
        <dbReference type="ARBA" id="ARBA00022801"/>
    </source>
</evidence>
<dbReference type="Gene3D" id="3.40.50.1240">
    <property type="entry name" value="Phosphoglycerate mutase-like"/>
    <property type="match status" value="1"/>
</dbReference>
<dbReference type="InParanoid" id="A0A7R8UPY8"/>
<evidence type="ECO:0000313" key="8">
    <source>
        <dbReference type="Proteomes" id="UP000594454"/>
    </source>
</evidence>
<dbReference type="InterPro" id="IPR029033">
    <property type="entry name" value="His_PPase_superfam"/>
</dbReference>
<dbReference type="InterPro" id="IPR050645">
    <property type="entry name" value="Histidine_acid_phosphatase"/>
</dbReference>
<name>A0A7R8UPY8_HERIL</name>
<keyword evidence="8" id="KW-1185">Reference proteome</keyword>
<sequence>MLAVPGKPFPKYEDIIINGDGLDDPEIKAVIDFESAEGEALLDYLQNNTGRVIDSPNVLLLIEDALLIEKDNDLDLSAWTDSGFEQYLVPLTSIIFDIWGSSQYMKIRTSALFKDMTNRLDNLIAGSDDQKMLLYSAHDATVGGMLHFLGIRDQTVAKSSYAASLNLELYENSEIEDDNEVKRIFQLLYFTSYVGENPVEINIADCQAPCPYKRFKINIKRKLIPDYGSACSL</sequence>
<keyword evidence="3" id="KW-0732">Signal</keyword>
<gene>
    <name evidence="7" type="ORF">HERILL_LOCUS7735</name>
</gene>
<dbReference type="OrthoDB" id="7753028at2759"/>